<keyword evidence="1" id="KW-0436">Ligase</keyword>
<dbReference type="PANTHER" id="PTHR40037:SF1">
    <property type="entry name" value="PHOSPHOESTERASE SAOUHSC_00951-RELATED"/>
    <property type="match status" value="1"/>
</dbReference>
<dbReference type="Pfam" id="PF13563">
    <property type="entry name" value="2_5_RNA_ligase2"/>
    <property type="match status" value="1"/>
</dbReference>
<accession>A0A964T5K4</accession>
<sequence length="176" mass="19863">MVFRPGVSASEPFVLTLELDGDSFARIDALRRRHYPAERNQVPAHVTLFHQLPAGRAREVKAVVRQEAQAQRPFDLRVASVKSIGTGVALFLESPQLAALRESLAREFRSDLSDQDRSGFRPHVTIQNKVPPKEADRLQRELAAGFRPLAVKALGLHLWRYRGGAWESVQVFRFGR</sequence>
<dbReference type="AlphaFoldDB" id="A0A964T5K4"/>
<dbReference type="EMBL" id="SPKJ01000041">
    <property type="protein sequence ID" value="MYZ48565.1"/>
    <property type="molecule type" value="Genomic_DNA"/>
</dbReference>
<reference evidence="1" key="1">
    <citation type="submission" date="2019-03" db="EMBL/GenBank/DDBJ databases">
        <title>Afifella sp. nov., isolated from activated sludge.</title>
        <authorList>
            <person name="Li Q."/>
            <person name="Liu Y."/>
        </authorList>
    </citation>
    <scope>NUCLEOTIDE SEQUENCE</scope>
    <source>
        <strain evidence="1">L72</strain>
    </source>
</reference>
<organism evidence="1 2">
    <name type="scientific">Propylenella binzhouense</name>
    <dbReference type="NCBI Taxonomy" id="2555902"/>
    <lineage>
        <taxon>Bacteria</taxon>
        <taxon>Pseudomonadati</taxon>
        <taxon>Pseudomonadota</taxon>
        <taxon>Alphaproteobacteria</taxon>
        <taxon>Hyphomicrobiales</taxon>
        <taxon>Propylenellaceae</taxon>
        <taxon>Propylenella</taxon>
    </lineage>
</organism>
<dbReference type="Proteomes" id="UP000773614">
    <property type="component" value="Unassembled WGS sequence"/>
</dbReference>
<evidence type="ECO:0000313" key="1">
    <source>
        <dbReference type="EMBL" id="MYZ48565.1"/>
    </source>
</evidence>
<dbReference type="PANTHER" id="PTHR40037">
    <property type="entry name" value="PHOSPHOESTERASE YJCG-RELATED"/>
    <property type="match status" value="1"/>
</dbReference>
<evidence type="ECO:0000313" key="2">
    <source>
        <dbReference type="Proteomes" id="UP000773614"/>
    </source>
</evidence>
<protein>
    <submittedName>
        <fullName evidence="1">2'-5' RNA ligase family protein</fullName>
    </submittedName>
</protein>
<name>A0A964T5K4_9HYPH</name>
<comment type="caution">
    <text evidence="1">The sequence shown here is derived from an EMBL/GenBank/DDBJ whole genome shotgun (WGS) entry which is preliminary data.</text>
</comment>
<dbReference type="RefSeq" id="WP_161140912.1">
    <property type="nucleotide sequence ID" value="NZ_SPKJ01000041.1"/>
</dbReference>
<proteinExistence type="predicted"/>
<gene>
    <name evidence="1" type="ORF">E4O86_12675</name>
</gene>
<dbReference type="GO" id="GO:0016874">
    <property type="term" value="F:ligase activity"/>
    <property type="evidence" value="ECO:0007669"/>
    <property type="project" value="UniProtKB-KW"/>
</dbReference>
<keyword evidence="2" id="KW-1185">Reference proteome</keyword>
<dbReference type="SUPFAM" id="SSF55144">
    <property type="entry name" value="LigT-like"/>
    <property type="match status" value="1"/>
</dbReference>
<dbReference type="InterPro" id="IPR009097">
    <property type="entry name" value="Cyclic_Pdiesterase"/>
</dbReference>
<dbReference type="OrthoDB" id="793003at2"/>
<dbReference type="InterPro" id="IPR050580">
    <property type="entry name" value="2H_phosphoesterase_YjcG-like"/>
</dbReference>
<dbReference type="Gene3D" id="3.90.1140.10">
    <property type="entry name" value="Cyclic phosphodiesterase"/>
    <property type="match status" value="1"/>
</dbReference>